<evidence type="ECO:0000256" key="6">
    <source>
        <dbReference type="ARBA" id="ARBA00022679"/>
    </source>
</evidence>
<keyword evidence="5 11" id="KW-0328">Glycosyltransferase</keyword>
<keyword evidence="9" id="KW-0843">Virulence</keyword>
<protein>
    <recommendedName>
        <fullName evidence="11">NAD(P)(+)--arginine ADP-ribosyltransferase</fullName>
        <ecNumber evidence="11">2.4.2.31</ecNumber>
    </recommendedName>
    <alternativeName>
        <fullName evidence="11">Mono(ADP-ribosyl)transferase</fullName>
    </alternativeName>
</protein>
<evidence type="ECO:0000256" key="7">
    <source>
        <dbReference type="ARBA" id="ARBA00022695"/>
    </source>
</evidence>
<evidence type="ECO:0000256" key="11">
    <source>
        <dbReference type="RuleBase" id="RU361228"/>
    </source>
</evidence>
<keyword evidence="7" id="KW-0548">Nucleotidyltransferase</keyword>
<comment type="caution">
    <text evidence="12">The sequence shown here is derived from an EMBL/GenBank/DDBJ whole genome shotgun (WGS) entry which is preliminary data.</text>
</comment>
<keyword evidence="8 11" id="KW-0521">NADP</keyword>
<evidence type="ECO:0000256" key="4">
    <source>
        <dbReference type="ARBA" id="ARBA00022656"/>
    </source>
</evidence>
<dbReference type="PRINTS" id="PR00970">
    <property type="entry name" value="RIBTRNSFRASE"/>
</dbReference>
<dbReference type="PANTHER" id="PTHR10339:SF25">
    <property type="entry name" value="SECRETED EXOENZYME S"/>
    <property type="match status" value="1"/>
</dbReference>
<dbReference type="Gene3D" id="3.90.176.10">
    <property type="entry name" value="Toxin ADP-ribosyltransferase, Chain A, domain 1"/>
    <property type="match status" value="1"/>
</dbReference>
<dbReference type="PROSITE" id="PS51996">
    <property type="entry name" value="TR_MART"/>
    <property type="match status" value="1"/>
</dbReference>
<gene>
    <name evidence="12" type="ORF">HHUSO_G29446</name>
</gene>
<dbReference type="Proteomes" id="UP001369086">
    <property type="component" value="Unassembled WGS sequence"/>
</dbReference>
<dbReference type="InterPro" id="IPR050999">
    <property type="entry name" value="ADP-ribosyltransferase_ARG"/>
</dbReference>
<evidence type="ECO:0000256" key="10">
    <source>
        <dbReference type="ARBA" id="ARBA00047597"/>
    </source>
</evidence>
<comment type="subcellular location">
    <subcellularLocation>
        <location evidence="1">Secreted</location>
    </subcellularLocation>
</comment>
<comment type="similarity">
    <text evidence="2 11">Belongs to the Arg-specific ADP-ribosyltransferase family.</text>
</comment>
<evidence type="ECO:0000256" key="8">
    <source>
        <dbReference type="ARBA" id="ARBA00022857"/>
    </source>
</evidence>
<dbReference type="PROSITE" id="PS01291">
    <property type="entry name" value="ART"/>
    <property type="match status" value="1"/>
</dbReference>
<sequence>MPYPYSHTCHPCIAACSCISSCSFIVFICVFQTECPNPSLHILDFAEGTLDDQYTGCENETQILIESLYLPAELEENLTFRTAWEEAKTATGNQTFLRGVELTAEQAAAIHLFTEGGFHCDFNTAVRSGGNNYTAFPFKALHYYLTTALKKLKLTQDGCYDVFMGIKKPSNVAAVGQIVRFGEFTSSFLRKEAAGRFWNRTVLKIRTCQGVLLGNDSLRQREEEKDWEVVIPPFERFEVASMRGNGSRITLKLTGDMASVYNCSAGKER</sequence>
<organism evidence="12 13">
    <name type="scientific">Huso huso</name>
    <name type="common">Beluga</name>
    <name type="synonym">Acipenser huso</name>
    <dbReference type="NCBI Taxonomy" id="61971"/>
    <lineage>
        <taxon>Eukaryota</taxon>
        <taxon>Metazoa</taxon>
        <taxon>Chordata</taxon>
        <taxon>Craniata</taxon>
        <taxon>Vertebrata</taxon>
        <taxon>Euteleostomi</taxon>
        <taxon>Actinopterygii</taxon>
        <taxon>Chondrostei</taxon>
        <taxon>Acipenseriformes</taxon>
        <taxon>Acipenseridae</taxon>
        <taxon>Huso</taxon>
    </lineage>
</organism>
<comment type="catalytic activity">
    <reaction evidence="10 11">
        <text>L-arginyl-[protein] + NAD(+) = N(omega)-(ADP-D-ribosyl)-L-arginyl-[protein] + nicotinamide + H(+)</text>
        <dbReference type="Rhea" id="RHEA:19149"/>
        <dbReference type="Rhea" id="RHEA-COMP:10532"/>
        <dbReference type="Rhea" id="RHEA-COMP:15087"/>
        <dbReference type="ChEBI" id="CHEBI:15378"/>
        <dbReference type="ChEBI" id="CHEBI:17154"/>
        <dbReference type="ChEBI" id="CHEBI:29965"/>
        <dbReference type="ChEBI" id="CHEBI:57540"/>
        <dbReference type="ChEBI" id="CHEBI:142554"/>
        <dbReference type="EC" id="2.4.2.31"/>
    </reaction>
</comment>
<dbReference type="PANTHER" id="PTHR10339">
    <property type="entry name" value="ADP-RIBOSYLTRANSFERASE"/>
    <property type="match status" value="1"/>
</dbReference>
<dbReference type="EC" id="2.4.2.31" evidence="11"/>
<evidence type="ECO:0000313" key="13">
    <source>
        <dbReference type="Proteomes" id="UP001369086"/>
    </source>
</evidence>
<reference evidence="12 13" key="1">
    <citation type="submission" date="2021-05" db="EMBL/GenBank/DDBJ databases">
        <authorList>
            <person name="Zahm M."/>
            <person name="Klopp C."/>
            <person name="Cabau C."/>
            <person name="Kuhl H."/>
            <person name="Suciu R."/>
            <person name="Ciorpac M."/>
            <person name="Holostenco D."/>
            <person name="Gessner J."/>
            <person name="Wuertz S."/>
            <person name="Hohne C."/>
            <person name="Stock M."/>
            <person name="Gislard M."/>
            <person name="Lluch J."/>
            <person name="Milhes M."/>
            <person name="Lampietro C."/>
            <person name="Lopez Roques C."/>
            <person name="Donnadieu C."/>
            <person name="Du K."/>
            <person name="Schartl M."/>
            <person name="Guiguen Y."/>
        </authorList>
    </citation>
    <scope>NUCLEOTIDE SEQUENCE [LARGE SCALE GENOMIC DNA]</scope>
    <source>
        <strain evidence="12">Hh-F2</strain>
        <tissue evidence="12">Blood</tissue>
    </source>
</reference>
<evidence type="ECO:0000256" key="2">
    <source>
        <dbReference type="ARBA" id="ARBA00009558"/>
    </source>
</evidence>
<dbReference type="Pfam" id="PF01129">
    <property type="entry name" value="ART"/>
    <property type="match status" value="1"/>
</dbReference>
<name>A0ABR0YFY4_HUSHU</name>
<evidence type="ECO:0000256" key="3">
    <source>
        <dbReference type="ARBA" id="ARBA00022525"/>
    </source>
</evidence>
<evidence type="ECO:0000256" key="1">
    <source>
        <dbReference type="ARBA" id="ARBA00004613"/>
    </source>
</evidence>
<evidence type="ECO:0000256" key="5">
    <source>
        <dbReference type="ARBA" id="ARBA00022676"/>
    </source>
</evidence>
<evidence type="ECO:0000256" key="9">
    <source>
        <dbReference type="ARBA" id="ARBA00023026"/>
    </source>
</evidence>
<keyword evidence="13" id="KW-1185">Reference proteome</keyword>
<keyword evidence="4" id="KW-0800">Toxin</keyword>
<evidence type="ECO:0000313" key="12">
    <source>
        <dbReference type="EMBL" id="KAK6471547.1"/>
    </source>
</evidence>
<keyword evidence="11" id="KW-0520">NAD</keyword>
<accession>A0ABR0YFY4</accession>
<keyword evidence="6 11" id="KW-0808">Transferase</keyword>
<dbReference type="SUPFAM" id="SSF56399">
    <property type="entry name" value="ADP-ribosylation"/>
    <property type="match status" value="1"/>
</dbReference>
<proteinExistence type="inferred from homology"/>
<keyword evidence="3" id="KW-0964">Secreted</keyword>
<dbReference type="InterPro" id="IPR000768">
    <property type="entry name" value="ART"/>
</dbReference>
<dbReference type="EMBL" id="JAHFZB010000031">
    <property type="protein sequence ID" value="KAK6471547.1"/>
    <property type="molecule type" value="Genomic_DNA"/>
</dbReference>